<dbReference type="RefSeq" id="XP_025350730.1">
    <property type="nucleotide sequence ID" value="XM_025491274.1"/>
</dbReference>
<evidence type="ECO:0000313" key="2">
    <source>
        <dbReference type="Proteomes" id="UP000245942"/>
    </source>
</evidence>
<dbReference type="GeneID" id="37013008"/>
<reference evidence="1 2" key="1">
    <citation type="journal article" date="2018" name="Mol. Biol. Evol.">
        <title>Broad Genomic Sampling Reveals a Smut Pathogenic Ancestry of the Fungal Clade Ustilaginomycotina.</title>
        <authorList>
            <person name="Kijpornyongpan T."/>
            <person name="Mondo S.J."/>
            <person name="Barry K."/>
            <person name="Sandor L."/>
            <person name="Lee J."/>
            <person name="Lipzen A."/>
            <person name="Pangilinan J."/>
            <person name="LaButti K."/>
            <person name="Hainaut M."/>
            <person name="Henrissat B."/>
            <person name="Grigoriev I.V."/>
            <person name="Spatafora J.W."/>
            <person name="Aime M.C."/>
        </authorList>
    </citation>
    <scope>NUCLEOTIDE SEQUENCE [LARGE SCALE GENOMIC DNA]</scope>
    <source>
        <strain evidence="1 2">MCA 4718</strain>
    </source>
</reference>
<sequence length="71" mass="7540">MPLVAAASLPARSRSTALTLMIISSCLCGKMRIHSLVGRGLSPVLAASLDVPAQWGGEVVRLGMREMRHPD</sequence>
<proteinExistence type="predicted"/>
<gene>
    <name evidence="1" type="ORF">BCV69DRAFT_279501</name>
</gene>
<dbReference type="Proteomes" id="UP000245942">
    <property type="component" value="Unassembled WGS sequence"/>
</dbReference>
<keyword evidence="2" id="KW-1185">Reference proteome</keyword>
<dbReference type="AlphaFoldDB" id="A0A316UED5"/>
<organism evidence="1 2">
    <name type="scientific">Pseudomicrostroma glucosiphilum</name>
    <dbReference type="NCBI Taxonomy" id="1684307"/>
    <lineage>
        <taxon>Eukaryota</taxon>
        <taxon>Fungi</taxon>
        <taxon>Dikarya</taxon>
        <taxon>Basidiomycota</taxon>
        <taxon>Ustilaginomycotina</taxon>
        <taxon>Exobasidiomycetes</taxon>
        <taxon>Microstromatales</taxon>
        <taxon>Microstromatales incertae sedis</taxon>
        <taxon>Pseudomicrostroma</taxon>
    </lineage>
</organism>
<name>A0A316UED5_9BASI</name>
<evidence type="ECO:0000313" key="1">
    <source>
        <dbReference type="EMBL" id="PWN23570.1"/>
    </source>
</evidence>
<accession>A0A316UED5</accession>
<dbReference type="EMBL" id="KZ819321">
    <property type="protein sequence ID" value="PWN23570.1"/>
    <property type="molecule type" value="Genomic_DNA"/>
</dbReference>
<protein>
    <submittedName>
        <fullName evidence="1">Uncharacterized protein</fullName>
    </submittedName>
</protein>